<keyword evidence="3" id="KW-1185">Reference proteome</keyword>
<dbReference type="Pfam" id="PF25436">
    <property type="entry name" value="BSD2_CRD"/>
    <property type="match status" value="1"/>
</dbReference>
<organism evidence="2 3">
    <name type="scientific">Coptis chinensis</name>
    <dbReference type="NCBI Taxonomy" id="261450"/>
    <lineage>
        <taxon>Eukaryota</taxon>
        <taxon>Viridiplantae</taxon>
        <taxon>Streptophyta</taxon>
        <taxon>Embryophyta</taxon>
        <taxon>Tracheophyta</taxon>
        <taxon>Spermatophyta</taxon>
        <taxon>Magnoliopsida</taxon>
        <taxon>Ranunculales</taxon>
        <taxon>Ranunculaceae</taxon>
        <taxon>Coptidoideae</taxon>
        <taxon>Coptis</taxon>
    </lineage>
</organism>
<protein>
    <recommendedName>
        <fullName evidence="1">BSD2 cysteine rich domain-containing protein</fullName>
    </recommendedName>
</protein>
<gene>
    <name evidence="2" type="ORF">IFM89_008357</name>
</gene>
<sequence length="129" mass="13333">MANCLCFSSPVNSLISPNKPGTCNAPKVVLINNSVFRSVQSTKSHSIVVKAGDANPGAKTNSLVCAQCDGNGALACSQCDGTGVNSVDHFQGRFKAGGLCWLCRGKKEMLCGSCNGAGFMGGFMSTFDE</sequence>
<dbReference type="SUPFAM" id="SSF57938">
    <property type="entry name" value="DnaJ/Hsp40 cysteine-rich domain"/>
    <property type="match status" value="1"/>
</dbReference>
<dbReference type="OrthoDB" id="2019540at2759"/>
<proteinExistence type="predicted"/>
<dbReference type="InterPro" id="IPR036410">
    <property type="entry name" value="HSP_DnaJ_Cys-rich_dom_sf"/>
</dbReference>
<accession>A0A835LZN9</accession>
<dbReference type="Proteomes" id="UP000631114">
    <property type="component" value="Unassembled WGS sequence"/>
</dbReference>
<dbReference type="EMBL" id="JADFTS010000003">
    <property type="protein sequence ID" value="KAF9613510.1"/>
    <property type="molecule type" value="Genomic_DNA"/>
</dbReference>
<evidence type="ECO:0000259" key="1">
    <source>
        <dbReference type="Pfam" id="PF25436"/>
    </source>
</evidence>
<dbReference type="PANTHER" id="PTHR15852">
    <property type="entry name" value="PLASTID TRANSCRIPTIONALLY ACTIVE PROTEIN"/>
    <property type="match status" value="1"/>
</dbReference>
<dbReference type="InterPro" id="IPR057453">
    <property type="entry name" value="BSD2_CRD"/>
</dbReference>
<name>A0A835LZN9_9MAGN</name>
<comment type="caution">
    <text evidence="2">The sequence shown here is derived from an EMBL/GenBank/DDBJ whole genome shotgun (WGS) entry which is preliminary data.</text>
</comment>
<evidence type="ECO:0000313" key="2">
    <source>
        <dbReference type="EMBL" id="KAF9613510.1"/>
    </source>
</evidence>
<dbReference type="PANTHER" id="PTHR15852:SF51">
    <property type="entry name" value="PROTEIN BUNDLE SHEATH DEFECTIVE 2, CHLOROPLASTIC"/>
    <property type="match status" value="1"/>
</dbReference>
<reference evidence="2 3" key="1">
    <citation type="submission" date="2020-10" db="EMBL/GenBank/DDBJ databases">
        <title>The Coptis chinensis genome and diversification of protoberbering-type alkaloids.</title>
        <authorList>
            <person name="Wang B."/>
            <person name="Shu S."/>
            <person name="Song C."/>
            <person name="Liu Y."/>
        </authorList>
    </citation>
    <scope>NUCLEOTIDE SEQUENCE [LARGE SCALE GENOMIC DNA]</scope>
    <source>
        <strain evidence="2">HL-2020</strain>
        <tissue evidence="2">Leaf</tissue>
    </source>
</reference>
<evidence type="ECO:0000313" key="3">
    <source>
        <dbReference type="Proteomes" id="UP000631114"/>
    </source>
</evidence>
<feature type="domain" description="BSD2 cysteine rich" evidence="1">
    <location>
        <begin position="61"/>
        <end position="129"/>
    </location>
</feature>
<dbReference type="AlphaFoldDB" id="A0A835LZN9"/>